<evidence type="ECO:0000259" key="7">
    <source>
        <dbReference type="PROSITE" id="PS51847"/>
    </source>
</evidence>
<comment type="caution">
    <text evidence="8">The sequence shown here is derived from an EMBL/GenBank/DDBJ whole genome shotgun (WGS) entry which is preliminary data.</text>
</comment>
<keyword evidence="9" id="KW-1185">Reference proteome</keyword>
<dbReference type="InterPro" id="IPR031468">
    <property type="entry name" value="SMP_LBD"/>
</dbReference>
<dbReference type="GO" id="GO:0008289">
    <property type="term" value="F:lipid binding"/>
    <property type="evidence" value="ECO:0007669"/>
    <property type="project" value="UniProtKB-KW"/>
</dbReference>
<proteinExistence type="predicted"/>
<dbReference type="GO" id="GO:0016020">
    <property type="term" value="C:membrane"/>
    <property type="evidence" value="ECO:0007669"/>
    <property type="project" value="UniProtKB-SubCell"/>
</dbReference>
<sequence>MFHFICGVLFGILLVILLAYLILFSPLNEEIPPLPFVQQFQALRFPKELKKFLETTKNTGSSESEKCFCISLLFHFLFQELKDTRRLRRWFHKRLQLELHDLTTRSTAGRLIQDIRIRDISVGSQFPVINSAKIESYQLSDDGEGFESLNFLIDLDYAGGFEASIDVFMVLGRFAQFSIHVSQLRGKARLFLTRQPFTHWAFAFVEVPQFNFKIDSQWQGRQIKHLIPLITQQIRRAVQRKLVWPNYKIRYRPFFPNPFFTPSLPIDAFSHIKTVGGLEVTILQCTRLNVSLAHPDHDKVYCSLSIDQKPFSHGRSSKDSRQSITVLIDFVRHDPLDPIGLTLSRSINELGARCVQISSVADESSASKSGFKPGDIILAVNNVPIRTERQANKLLCSTAGELGVLVERSLSDELNVTNHQIHRMFKLSIFM</sequence>
<keyword evidence="5" id="KW-0472">Membrane</keyword>
<gene>
    <name evidence="8" type="ORF">AB6A40_009677</name>
</gene>
<dbReference type="PANTHER" id="PTHR21519:SF1">
    <property type="entry name" value="PDZ DOMAIN-CONTAINING PROTEIN 8"/>
    <property type="match status" value="1"/>
</dbReference>
<evidence type="ECO:0000256" key="4">
    <source>
        <dbReference type="ARBA" id="ARBA00023121"/>
    </source>
</evidence>
<evidence type="ECO:0000256" key="2">
    <source>
        <dbReference type="ARBA" id="ARBA00022448"/>
    </source>
</evidence>
<dbReference type="Pfam" id="PF17820">
    <property type="entry name" value="PDZ_6"/>
    <property type="match status" value="1"/>
</dbReference>
<dbReference type="InterPro" id="IPR039275">
    <property type="entry name" value="PDZD8"/>
</dbReference>
<dbReference type="PROSITE" id="PS51847">
    <property type="entry name" value="SMP"/>
    <property type="match status" value="1"/>
</dbReference>
<evidence type="ECO:0008006" key="10">
    <source>
        <dbReference type="Google" id="ProtNLM"/>
    </source>
</evidence>
<dbReference type="SUPFAM" id="SSF50156">
    <property type="entry name" value="PDZ domain-like"/>
    <property type="match status" value="1"/>
</dbReference>
<dbReference type="PROSITE" id="PS50106">
    <property type="entry name" value="PDZ"/>
    <property type="match status" value="1"/>
</dbReference>
<keyword evidence="4" id="KW-0446">Lipid-binding</keyword>
<accession>A0ABD6ET18</accession>
<comment type="subcellular location">
    <subcellularLocation>
        <location evidence="1">Membrane</location>
    </subcellularLocation>
</comment>
<dbReference type="EMBL" id="JBGFUD010010635">
    <property type="protein sequence ID" value="MFH4982968.1"/>
    <property type="molecule type" value="Genomic_DNA"/>
</dbReference>
<feature type="domain" description="SMP-LTD" evidence="7">
    <location>
        <begin position="66"/>
        <end position="253"/>
    </location>
</feature>
<dbReference type="InterPro" id="IPR058801">
    <property type="entry name" value="PDZD8_N"/>
</dbReference>
<dbReference type="CDD" id="cd00136">
    <property type="entry name" value="PDZ_canonical"/>
    <property type="match status" value="1"/>
</dbReference>
<dbReference type="InterPro" id="IPR036034">
    <property type="entry name" value="PDZ_sf"/>
</dbReference>
<dbReference type="PANTHER" id="PTHR21519">
    <property type="entry name" value="PDZ DOMAIN-CONTAINING PROTEIN 8"/>
    <property type="match status" value="1"/>
</dbReference>
<dbReference type="InterPro" id="IPR041489">
    <property type="entry name" value="PDZ_6"/>
</dbReference>
<reference evidence="8 9" key="1">
    <citation type="submission" date="2024-08" db="EMBL/GenBank/DDBJ databases">
        <title>Gnathostoma spinigerum genome.</title>
        <authorList>
            <person name="Gonzalez-Bertolin B."/>
            <person name="Monzon S."/>
            <person name="Zaballos A."/>
            <person name="Jimenez P."/>
            <person name="Dekumyoy P."/>
            <person name="Varona S."/>
            <person name="Cuesta I."/>
            <person name="Sumanam S."/>
            <person name="Adisakwattana P."/>
            <person name="Gasser R.B."/>
            <person name="Hernandez-Gonzalez A."/>
            <person name="Young N.D."/>
            <person name="Perteguer M.J."/>
        </authorList>
    </citation>
    <scope>NUCLEOTIDE SEQUENCE [LARGE SCALE GENOMIC DNA]</scope>
    <source>
        <strain evidence="8">AL3</strain>
        <tissue evidence="8">Liver</tissue>
    </source>
</reference>
<keyword evidence="2" id="KW-0813">Transport</keyword>
<evidence type="ECO:0000259" key="6">
    <source>
        <dbReference type="PROSITE" id="PS50106"/>
    </source>
</evidence>
<dbReference type="Proteomes" id="UP001608902">
    <property type="component" value="Unassembled WGS sequence"/>
</dbReference>
<evidence type="ECO:0000313" key="8">
    <source>
        <dbReference type="EMBL" id="MFH4982968.1"/>
    </source>
</evidence>
<dbReference type="SMART" id="SM00228">
    <property type="entry name" value="PDZ"/>
    <property type="match status" value="1"/>
</dbReference>
<dbReference type="AlphaFoldDB" id="A0ABD6ET18"/>
<evidence type="ECO:0000256" key="1">
    <source>
        <dbReference type="ARBA" id="ARBA00004370"/>
    </source>
</evidence>
<evidence type="ECO:0000256" key="5">
    <source>
        <dbReference type="ARBA" id="ARBA00023136"/>
    </source>
</evidence>
<dbReference type="GO" id="GO:0006869">
    <property type="term" value="P:lipid transport"/>
    <property type="evidence" value="ECO:0007669"/>
    <property type="project" value="UniProtKB-KW"/>
</dbReference>
<dbReference type="CDD" id="cd21674">
    <property type="entry name" value="SMP_PDZD8"/>
    <property type="match status" value="1"/>
</dbReference>
<keyword evidence="3" id="KW-0445">Lipid transport</keyword>
<feature type="domain" description="PDZ" evidence="6">
    <location>
        <begin position="327"/>
        <end position="410"/>
    </location>
</feature>
<dbReference type="InterPro" id="IPR001478">
    <property type="entry name" value="PDZ"/>
</dbReference>
<dbReference type="Pfam" id="PF26547">
    <property type="entry name" value="PDZD8_N"/>
    <property type="match status" value="1"/>
</dbReference>
<evidence type="ECO:0000256" key="3">
    <source>
        <dbReference type="ARBA" id="ARBA00023055"/>
    </source>
</evidence>
<protein>
    <recommendedName>
        <fullName evidence="10">PDZ domain-containing protein</fullName>
    </recommendedName>
</protein>
<organism evidence="8 9">
    <name type="scientific">Gnathostoma spinigerum</name>
    <dbReference type="NCBI Taxonomy" id="75299"/>
    <lineage>
        <taxon>Eukaryota</taxon>
        <taxon>Metazoa</taxon>
        <taxon>Ecdysozoa</taxon>
        <taxon>Nematoda</taxon>
        <taxon>Chromadorea</taxon>
        <taxon>Rhabditida</taxon>
        <taxon>Spirurina</taxon>
        <taxon>Gnathostomatomorpha</taxon>
        <taxon>Gnathostomatoidea</taxon>
        <taxon>Gnathostomatidae</taxon>
        <taxon>Gnathostoma</taxon>
    </lineage>
</organism>
<dbReference type="Gene3D" id="2.30.42.10">
    <property type="match status" value="1"/>
</dbReference>
<evidence type="ECO:0000313" key="9">
    <source>
        <dbReference type="Proteomes" id="UP001608902"/>
    </source>
</evidence>
<name>A0ABD6ET18_9BILA</name>